<evidence type="ECO:0000256" key="5">
    <source>
        <dbReference type="ARBA" id="ARBA00022777"/>
    </source>
</evidence>
<keyword evidence="7" id="KW-1133">Transmembrane helix</keyword>
<feature type="transmembrane region" description="Helical" evidence="7">
    <location>
        <begin position="138"/>
        <end position="159"/>
    </location>
</feature>
<dbReference type="InterPro" id="IPR003661">
    <property type="entry name" value="HisK_dim/P_dom"/>
</dbReference>
<keyword evidence="3" id="KW-0597">Phosphoprotein</keyword>
<evidence type="ECO:0000259" key="8">
    <source>
        <dbReference type="PROSITE" id="PS50109"/>
    </source>
</evidence>
<accession>A0A1L8CPQ6</accession>
<keyword evidence="7" id="KW-0812">Transmembrane</keyword>
<dbReference type="Gene3D" id="3.30.565.10">
    <property type="entry name" value="Histidine kinase-like ATPase, C-terminal domain"/>
    <property type="match status" value="1"/>
</dbReference>
<evidence type="ECO:0000256" key="2">
    <source>
        <dbReference type="ARBA" id="ARBA00012438"/>
    </source>
</evidence>
<evidence type="ECO:0000256" key="3">
    <source>
        <dbReference type="ARBA" id="ARBA00022553"/>
    </source>
</evidence>
<keyword evidence="6" id="KW-0902">Two-component regulatory system</keyword>
<dbReference type="InterPro" id="IPR005467">
    <property type="entry name" value="His_kinase_dom"/>
</dbReference>
<keyword evidence="10" id="KW-1185">Reference proteome</keyword>
<dbReference type="SUPFAM" id="SSF47384">
    <property type="entry name" value="Homodimeric domain of signal transducing histidine kinase"/>
    <property type="match status" value="1"/>
</dbReference>
<dbReference type="Proteomes" id="UP000231632">
    <property type="component" value="Unassembled WGS sequence"/>
</dbReference>
<evidence type="ECO:0000256" key="4">
    <source>
        <dbReference type="ARBA" id="ARBA00022679"/>
    </source>
</evidence>
<dbReference type="InterPro" id="IPR036890">
    <property type="entry name" value="HATPase_C_sf"/>
</dbReference>
<dbReference type="EC" id="2.7.13.3" evidence="2"/>
<proteinExistence type="predicted"/>
<feature type="domain" description="Histidine kinase" evidence="8">
    <location>
        <begin position="298"/>
        <end position="495"/>
    </location>
</feature>
<evidence type="ECO:0000313" key="10">
    <source>
        <dbReference type="Proteomes" id="UP000231632"/>
    </source>
</evidence>
<dbReference type="Pfam" id="PF02518">
    <property type="entry name" value="HATPase_c"/>
    <property type="match status" value="1"/>
</dbReference>
<dbReference type="AlphaFoldDB" id="A0A1L8CPQ6"/>
<dbReference type="InterPro" id="IPR000014">
    <property type="entry name" value="PAS"/>
</dbReference>
<dbReference type="PROSITE" id="PS50109">
    <property type="entry name" value="HIS_KIN"/>
    <property type="match status" value="1"/>
</dbReference>
<reference evidence="9 10" key="1">
    <citation type="journal article" date="2017" name="Arch. Microbiol.">
        <title>Mariprofundus micogutta sp. nov., a novel iron-oxidizing zetaproteobacterium isolated from a deep-sea hydrothermal field at the Bayonnaise knoll of the Izu-Ogasawara arc, and a description of Mariprofundales ord. nov. and Zetaproteobacteria classis nov.</title>
        <authorList>
            <person name="Makita H."/>
            <person name="Tanaka E."/>
            <person name="Mitsunobu S."/>
            <person name="Miyazaki M."/>
            <person name="Nunoura T."/>
            <person name="Uematsu K."/>
            <person name="Takaki Y."/>
            <person name="Nishi S."/>
            <person name="Shimamura S."/>
            <person name="Takai K."/>
        </authorList>
    </citation>
    <scope>NUCLEOTIDE SEQUENCE [LARGE SCALE GENOMIC DNA]</scope>
    <source>
        <strain evidence="9 10">ET2</strain>
    </source>
</reference>
<comment type="catalytic activity">
    <reaction evidence="1">
        <text>ATP + protein L-histidine = ADP + protein N-phospho-L-histidine.</text>
        <dbReference type="EC" id="2.7.13.3"/>
    </reaction>
</comment>
<dbReference type="Pfam" id="PF00512">
    <property type="entry name" value="HisKA"/>
    <property type="match status" value="1"/>
</dbReference>
<dbReference type="SMART" id="SM00388">
    <property type="entry name" value="HisKA"/>
    <property type="match status" value="1"/>
</dbReference>
<dbReference type="InterPro" id="IPR036097">
    <property type="entry name" value="HisK_dim/P_sf"/>
</dbReference>
<feature type="transmembrane region" description="Helical" evidence="7">
    <location>
        <begin position="31"/>
        <end position="50"/>
    </location>
</feature>
<feature type="transmembrane region" description="Helical" evidence="7">
    <location>
        <begin position="107"/>
        <end position="132"/>
    </location>
</feature>
<organism evidence="9 10">
    <name type="scientific">Mariprofundus micogutta</name>
    <dbReference type="NCBI Taxonomy" id="1921010"/>
    <lineage>
        <taxon>Bacteria</taxon>
        <taxon>Pseudomonadati</taxon>
        <taxon>Pseudomonadota</taxon>
        <taxon>Candidatius Mariprofundia</taxon>
        <taxon>Mariprofundales</taxon>
        <taxon>Mariprofundaceae</taxon>
        <taxon>Mariprofundus</taxon>
    </lineage>
</organism>
<dbReference type="SMART" id="SM00091">
    <property type="entry name" value="PAS"/>
    <property type="match status" value="1"/>
</dbReference>
<dbReference type="GO" id="GO:0005886">
    <property type="term" value="C:plasma membrane"/>
    <property type="evidence" value="ECO:0007669"/>
    <property type="project" value="TreeGrafter"/>
</dbReference>
<feature type="transmembrane region" description="Helical" evidence="7">
    <location>
        <begin position="6"/>
        <end position="24"/>
    </location>
</feature>
<dbReference type="STRING" id="1921010.MMIC_P1839"/>
<gene>
    <name evidence="9" type="ORF">MMIC_P1839</name>
</gene>
<dbReference type="EMBL" id="BDFD01000016">
    <property type="protein sequence ID" value="GAV20864.1"/>
    <property type="molecule type" value="Genomic_DNA"/>
</dbReference>
<dbReference type="InterPro" id="IPR003594">
    <property type="entry name" value="HATPase_dom"/>
</dbReference>
<name>A0A1L8CPQ6_9PROT</name>
<dbReference type="GO" id="GO:0000155">
    <property type="term" value="F:phosphorelay sensor kinase activity"/>
    <property type="evidence" value="ECO:0007669"/>
    <property type="project" value="InterPro"/>
</dbReference>
<dbReference type="GO" id="GO:0004721">
    <property type="term" value="F:phosphoprotein phosphatase activity"/>
    <property type="evidence" value="ECO:0007669"/>
    <property type="project" value="TreeGrafter"/>
</dbReference>
<sequence length="515" mass="56635">MYLIVYRAIAGAVIAVVTASWFYPTAAAQQTLLLATGVLFLLWLAIESALTYSELSEPSQRGIGYMVDIILAGILIYATGGINSPFSLLLGLIIIASGTHAYRMLPLLTTIVTCVTYLIAVYGEATFVSYTLPDAQQALHILFQASTLMLVGGVMAYIARRHASLRASSDKAVRQHRQLKDLHDRIMLSMREGVIVLDNQLQASDMNDAARELLGEYCIEQLIENSALNDFFQTSKASMFQTEQRLNDITLLLAVTRLSADEDAAWLLTLVDISDLRTLEHQLIQKEKLAAMGQMSAMLAHEIRNPIQTMTQGLEIMAANKSVGVDIHGIIHDEMLRLNRLVSTMLDYSKPLLPNKLPILMPQLLQAAVNKVEMVEQGVIDWSCEVNELFIDGDHFRLVLDNLLSNALANSPDGSKVNVCLGAEEHSWCLFVSNQGEIPDVLRGSLFEPFTTGRSRGIGLGLATVKQVCDVNGWTVHLESSTGQTCFAVSGPILTDKVLSDATDQMIDTRERQHG</sequence>
<dbReference type="RefSeq" id="WP_072660162.1">
    <property type="nucleotide sequence ID" value="NZ_BDFD01000016.1"/>
</dbReference>
<dbReference type="PANTHER" id="PTHR45453">
    <property type="entry name" value="PHOSPHATE REGULON SENSOR PROTEIN PHOR"/>
    <property type="match status" value="1"/>
</dbReference>
<dbReference type="GO" id="GO:0016036">
    <property type="term" value="P:cellular response to phosphate starvation"/>
    <property type="evidence" value="ECO:0007669"/>
    <property type="project" value="TreeGrafter"/>
</dbReference>
<keyword evidence="7" id="KW-0472">Membrane</keyword>
<evidence type="ECO:0000256" key="7">
    <source>
        <dbReference type="SAM" id="Phobius"/>
    </source>
</evidence>
<dbReference type="InterPro" id="IPR050351">
    <property type="entry name" value="BphY/WalK/GraS-like"/>
</dbReference>
<evidence type="ECO:0000313" key="9">
    <source>
        <dbReference type="EMBL" id="GAV20864.1"/>
    </source>
</evidence>
<dbReference type="OrthoDB" id="5290907at2"/>
<dbReference type="CDD" id="cd00082">
    <property type="entry name" value="HisKA"/>
    <property type="match status" value="1"/>
</dbReference>
<keyword evidence="4" id="KW-0808">Transferase</keyword>
<dbReference type="SUPFAM" id="SSF55874">
    <property type="entry name" value="ATPase domain of HSP90 chaperone/DNA topoisomerase II/histidine kinase"/>
    <property type="match status" value="1"/>
</dbReference>
<dbReference type="SMART" id="SM00387">
    <property type="entry name" value="HATPase_c"/>
    <property type="match status" value="1"/>
</dbReference>
<dbReference type="PANTHER" id="PTHR45453:SF1">
    <property type="entry name" value="PHOSPHATE REGULON SENSOR PROTEIN PHOR"/>
    <property type="match status" value="1"/>
</dbReference>
<feature type="transmembrane region" description="Helical" evidence="7">
    <location>
        <begin position="70"/>
        <end position="95"/>
    </location>
</feature>
<evidence type="ECO:0000256" key="1">
    <source>
        <dbReference type="ARBA" id="ARBA00000085"/>
    </source>
</evidence>
<comment type="caution">
    <text evidence="9">The sequence shown here is derived from an EMBL/GenBank/DDBJ whole genome shotgun (WGS) entry which is preliminary data.</text>
</comment>
<protein>
    <recommendedName>
        <fullName evidence="2">histidine kinase</fullName>
        <ecNumber evidence="2">2.7.13.3</ecNumber>
    </recommendedName>
</protein>
<dbReference type="Gene3D" id="1.10.287.130">
    <property type="match status" value="1"/>
</dbReference>
<evidence type="ECO:0000256" key="6">
    <source>
        <dbReference type="ARBA" id="ARBA00023012"/>
    </source>
</evidence>
<keyword evidence="5 9" id="KW-0418">Kinase</keyword>